<protein>
    <recommendedName>
        <fullName evidence="4">Fungal STAND N-terminal Goodbye domain-containing protein</fullName>
    </recommendedName>
</protein>
<accession>A0AAN7AIZ3</accession>
<keyword evidence="3" id="KW-1185">Reference proteome</keyword>
<evidence type="ECO:0008006" key="4">
    <source>
        <dbReference type="Google" id="ProtNLM"/>
    </source>
</evidence>
<dbReference type="EMBL" id="MU864404">
    <property type="protein sequence ID" value="KAK4187375.1"/>
    <property type="molecule type" value="Genomic_DNA"/>
</dbReference>
<reference evidence="2" key="2">
    <citation type="submission" date="2023-05" db="EMBL/GenBank/DDBJ databases">
        <authorList>
            <consortium name="Lawrence Berkeley National Laboratory"/>
            <person name="Steindorff A."/>
            <person name="Hensen N."/>
            <person name="Bonometti L."/>
            <person name="Westerberg I."/>
            <person name="Brannstrom I.O."/>
            <person name="Guillou S."/>
            <person name="Cros-Aarteil S."/>
            <person name="Calhoun S."/>
            <person name="Haridas S."/>
            <person name="Kuo A."/>
            <person name="Mondo S."/>
            <person name="Pangilinan J."/>
            <person name="Riley R."/>
            <person name="Labutti K."/>
            <person name="Andreopoulos B."/>
            <person name="Lipzen A."/>
            <person name="Chen C."/>
            <person name="Yanf M."/>
            <person name="Daum C."/>
            <person name="Ng V."/>
            <person name="Clum A."/>
            <person name="Ohm R."/>
            <person name="Martin F."/>
            <person name="Silar P."/>
            <person name="Natvig D."/>
            <person name="Lalanne C."/>
            <person name="Gautier V."/>
            <person name="Ament-Velasquez S.L."/>
            <person name="Kruys A."/>
            <person name="Hutchinson M.I."/>
            <person name="Powell A.J."/>
            <person name="Barry K."/>
            <person name="Miller A.N."/>
            <person name="Grigoriev I.V."/>
            <person name="Debuchy R."/>
            <person name="Gladieux P."/>
            <person name="Thoren M.H."/>
            <person name="Johannesson H."/>
        </authorList>
    </citation>
    <scope>NUCLEOTIDE SEQUENCE</scope>
    <source>
        <strain evidence="2">PSN309</strain>
    </source>
</reference>
<proteinExistence type="predicted"/>
<comment type="caution">
    <text evidence="2">The sequence shown here is derived from an EMBL/GenBank/DDBJ whole genome shotgun (WGS) entry which is preliminary data.</text>
</comment>
<dbReference type="PANTHER" id="PTHR40619:SF3">
    <property type="entry name" value="FUNGAL STAND N-TERMINAL GOODBYE DOMAIN-CONTAINING PROTEIN"/>
    <property type="match status" value="1"/>
</dbReference>
<sequence length="573" mass="65053">MESQSIVEQYLRDRGRAMEQVHEAFAVKPPGSEMAQPTSEQRKSEFLQALREFNAYLDDVSKNVQVDFDLKKCGWPDVLEKLKDADGAIAKRMERDKTFWSKGARWLTDMSSLFQPGLQAIPDEFCFIHGGLALLIHLAKSRDKAKRDIVLAFEDVTETIAMAGSVAEHVEDPRLFDALDTLRIDLFRTIPQLINLLLPKRIVAKLSAPLRTPKVEALLETLCDSSNRVKARAQTLSNMHHSEAAKITKDHVEGIHDGVRGLHQMQQHIWDMVSSALASQDGMKKMLHEAVETFQHYNSQPRGSSVTSLPSSPVSSASDNHFKLSVLRTLLNVKQGHEEQDLAYVRRQDSEFDTKSKSAAAQVFVNPNFQRWMTTCDPDIVHIEGRLERLHGKTSPISYFCAGLVEAFKTQPTATVVLHFFCGQHVSSNDQLRGPQGLMRSLTVQALRAWPMVSLEGLHLGAFERNYESMPLEYLCDLFKLVVGQVPTSYTVYCIIDDISWLEREDWIEDYWGIMTMLQHLVKGDFSDARFKVLLTSPGRSKWLRGERDVGDHRKIMVTDSGLPLRDRRFFGR</sequence>
<dbReference type="Proteomes" id="UP001302126">
    <property type="component" value="Unassembled WGS sequence"/>
</dbReference>
<dbReference type="AlphaFoldDB" id="A0AAN7AIZ3"/>
<gene>
    <name evidence="2" type="ORF">QBC35DRAFT_234990</name>
</gene>
<feature type="compositionally biased region" description="Low complexity" evidence="1">
    <location>
        <begin position="304"/>
        <end position="317"/>
    </location>
</feature>
<evidence type="ECO:0000256" key="1">
    <source>
        <dbReference type="SAM" id="MobiDB-lite"/>
    </source>
</evidence>
<name>A0AAN7AIZ3_9PEZI</name>
<feature type="region of interest" description="Disordered" evidence="1">
    <location>
        <begin position="297"/>
        <end position="317"/>
    </location>
</feature>
<reference evidence="2" key="1">
    <citation type="journal article" date="2023" name="Mol. Phylogenet. Evol.">
        <title>Genome-scale phylogeny and comparative genomics of the fungal order Sordariales.</title>
        <authorList>
            <person name="Hensen N."/>
            <person name="Bonometti L."/>
            <person name="Westerberg I."/>
            <person name="Brannstrom I.O."/>
            <person name="Guillou S."/>
            <person name="Cros-Aarteil S."/>
            <person name="Calhoun S."/>
            <person name="Haridas S."/>
            <person name="Kuo A."/>
            <person name="Mondo S."/>
            <person name="Pangilinan J."/>
            <person name="Riley R."/>
            <person name="LaButti K."/>
            <person name="Andreopoulos B."/>
            <person name="Lipzen A."/>
            <person name="Chen C."/>
            <person name="Yan M."/>
            <person name="Daum C."/>
            <person name="Ng V."/>
            <person name="Clum A."/>
            <person name="Steindorff A."/>
            <person name="Ohm R.A."/>
            <person name="Martin F."/>
            <person name="Silar P."/>
            <person name="Natvig D.O."/>
            <person name="Lalanne C."/>
            <person name="Gautier V."/>
            <person name="Ament-Velasquez S.L."/>
            <person name="Kruys A."/>
            <person name="Hutchinson M.I."/>
            <person name="Powell A.J."/>
            <person name="Barry K."/>
            <person name="Miller A.N."/>
            <person name="Grigoriev I.V."/>
            <person name="Debuchy R."/>
            <person name="Gladieux P."/>
            <person name="Hiltunen Thoren M."/>
            <person name="Johannesson H."/>
        </authorList>
    </citation>
    <scope>NUCLEOTIDE SEQUENCE</scope>
    <source>
        <strain evidence="2">PSN309</strain>
    </source>
</reference>
<organism evidence="2 3">
    <name type="scientific">Podospora australis</name>
    <dbReference type="NCBI Taxonomy" id="1536484"/>
    <lineage>
        <taxon>Eukaryota</taxon>
        <taxon>Fungi</taxon>
        <taxon>Dikarya</taxon>
        <taxon>Ascomycota</taxon>
        <taxon>Pezizomycotina</taxon>
        <taxon>Sordariomycetes</taxon>
        <taxon>Sordariomycetidae</taxon>
        <taxon>Sordariales</taxon>
        <taxon>Podosporaceae</taxon>
        <taxon>Podospora</taxon>
    </lineage>
</organism>
<dbReference type="PANTHER" id="PTHR40619">
    <property type="entry name" value="FUNGAL STAND N-TERMINAL GOODBYE DOMAIN-CONTAINING PROTEIN"/>
    <property type="match status" value="1"/>
</dbReference>
<evidence type="ECO:0000313" key="3">
    <source>
        <dbReference type="Proteomes" id="UP001302126"/>
    </source>
</evidence>
<evidence type="ECO:0000313" key="2">
    <source>
        <dbReference type="EMBL" id="KAK4187375.1"/>
    </source>
</evidence>